<dbReference type="InterPro" id="IPR032349">
    <property type="entry name" value="DUF4865"/>
</dbReference>
<sequence>MQYKISLPDNYDMNVIRQRVADNGHRTDGFQDLIFKAYLISEKRDSSKSCNEYSPLYIWQNNDGMNKFIFDGYYDNILSSFGWQKINIGIPITCCLGK</sequence>
<feature type="non-terminal residue" evidence="1">
    <location>
        <position position="98"/>
    </location>
</feature>
<reference evidence="1 2" key="1">
    <citation type="submission" date="2018-08" db="EMBL/GenBank/DDBJ databases">
        <title>A genome reference for cultivated species of the human gut microbiota.</title>
        <authorList>
            <person name="Zou Y."/>
            <person name="Xue W."/>
            <person name="Luo G."/>
        </authorList>
    </citation>
    <scope>NUCLEOTIDE SEQUENCE [LARGE SCALE GENOMIC DNA]</scope>
    <source>
        <strain evidence="1 2">TF01-20-2</strain>
    </source>
</reference>
<name>A0A3E4UUC3_MEDGN</name>
<dbReference type="AlphaFoldDB" id="A0A3E4UUC3"/>
<gene>
    <name evidence="1" type="ORF">DXC31_17555</name>
</gene>
<protein>
    <submittedName>
        <fullName evidence="1">DUF4865 family protein</fullName>
    </submittedName>
</protein>
<accession>A0A3E4UUC3</accession>
<comment type="caution">
    <text evidence="1">The sequence shown here is derived from an EMBL/GenBank/DDBJ whole genome shotgun (WGS) entry which is preliminary data.</text>
</comment>
<dbReference type="Pfam" id="PF16157">
    <property type="entry name" value="DUF4865"/>
    <property type="match status" value="1"/>
</dbReference>
<proteinExistence type="predicted"/>
<evidence type="ECO:0000313" key="2">
    <source>
        <dbReference type="Proteomes" id="UP000260808"/>
    </source>
</evidence>
<dbReference type="EMBL" id="QSSX01000091">
    <property type="protein sequence ID" value="RGM16026.1"/>
    <property type="molecule type" value="Genomic_DNA"/>
</dbReference>
<organism evidence="1 2">
    <name type="scientific">Mediterraneibacter gnavus</name>
    <name type="common">Ruminococcus gnavus</name>
    <dbReference type="NCBI Taxonomy" id="33038"/>
    <lineage>
        <taxon>Bacteria</taxon>
        <taxon>Bacillati</taxon>
        <taxon>Bacillota</taxon>
        <taxon>Clostridia</taxon>
        <taxon>Lachnospirales</taxon>
        <taxon>Lachnospiraceae</taxon>
        <taxon>Mediterraneibacter</taxon>
    </lineage>
</organism>
<evidence type="ECO:0000313" key="1">
    <source>
        <dbReference type="EMBL" id="RGM16026.1"/>
    </source>
</evidence>
<dbReference type="Proteomes" id="UP000260808">
    <property type="component" value="Unassembled WGS sequence"/>
</dbReference>